<dbReference type="Pfam" id="PF01418">
    <property type="entry name" value="HTH_6"/>
    <property type="match status" value="1"/>
</dbReference>
<feature type="domain" description="HTH rpiR-type" evidence="1">
    <location>
        <begin position="4"/>
        <end position="80"/>
    </location>
</feature>
<dbReference type="RefSeq" id="WP_092861307.1">
    <property type="nucleotide sequence ID" value="NZ_FOQH01000007.1"/>
</dbReference>
<dbReference type="STRING" id="1114924.SAMN05216258_107243"/>
<evidence type="ECO:0000259" key="2">
    <source>
        <dbReference type="PROSITE" id="PS51464"/>
    </source>
</evidence>
<dbReference type="PANTHER" id="PTHR30514">
    <property type="entry name" value="GLUCOKINASE"/>
    <property type="match status" value="1"/>
</dbReference>
<accession>A0A1I3IVN3</accession>
<dbReference type="GO" id="GO:0003700">
    <property type="term" value="F:DNA-binding transcription factor activity"/>
    <property type="evidence" value="ECO:0007669"/>
    <property type="project" value="InterPro"/>
</dbReference>
<proteinExistence type="predicted"/>
<dbReference type="PANTHER" id="PTHR30514:SF18">
    <property type="entry name" value="RPIR-FAMILY TRANSCRIPTIONAL REGULATOR"/>
    <property type="match status" value="1"/>
</dbReference>
<organism evidence="3 4">
    <name type="scientific">Albimonas pacifica</name>
    <dbReference type="NCBI Taxonomy" id="1114924"/>
    <lineage>
        <taxon>Bacteria</taxon>
        <taxon>Pseudomonadati</taxon>
        <taxon>Pseudomonadota</taxon>
        <taxon>Alphaproteobacteria</taxon>
        <taxon>Rhodobacterales</taxon>
        <taxon>Paracoccaceae</taxon>
        <taxon>Albimonas</taxon>
    </lineage>
</organism>
<dbReference type="InterPro" id="IPR001347">
    <property type="entry name" value="SIS_dom"/>
</dbReference>
<dbReference type="Proteomes" id="UP000199377">
    <property type="component" value="Unassembled WGS sequence"/>
</dbReference>
<protein>
    <submittedName>
        <fullName evidence="3">Transcriptional regulator, RpiR family</fullName>
    </submittedName>
</protein>
<dbReference type="AlphaFoldDB" id="A0A1I3IVN3"/>
<evidence type="ECO:0000313" key="3">
    <source>
        <dbReference type="EMBL" id="SFI51991.1"/>
    </source>
</evidence>
<dbReference type="PROSITE" id="PS51071">
    <property type="entry name" value="HTH_RPIR"/>
    <property type="match status" value="1"/>
</dbReference>
<keyword evidence="4" id="KW-1185">Reference proteome</keyword>
<reference evidence="3 4" key="1">
    <citation type="submission" date="2016-10" db="EMBL/GenBank/DDBJ databases">
        <authorList>
            <person name="de Groot N.N."/>
        </authorList>
    </citation>
    <scope>NUCLEOTIDE SEQUENCE [LARGE SCALE GENOMIC DNA]</scope>
    <source>
        <strain evidence="3 4">CGMCC 1.11030</strain>
    </source>
</reference>
<name>A0A1I3IVN3_9RHOB</name>
<dbReference type="OrthoDB" id="3237351at2"/>
<dbReference type="InterPro" id="IPR000281">
    <property type="entry name" value="HTH_RpiR"/>
</dbReference>
<evidence type="ECO:0000313" key="4">
    <source>
        <dbReference type="Proteomes" id="UP000199377"/>
    </source>
</evidence>
<dbReference type="Gene3D" id="3.40.50.10490">
    <property type="entry name" value="Glucose-6-phosphate isomerase like protein, domain 1"/>
    <property type="match status" value="1"/>
</dbReference>
<dbReference type="Gene3D" id="1.10.10.10">
    <property type="entry name" value="Winged helix-like DNA-binding domain superfamily/Winged helix DNA-binding domain"/>
    <property type="match status" value="1"/>
</dbReference>
<dbReference type="SUPFAM" id="SSF53697">
    <property type="entry name" value="SIS domain"/>
    <property type="match status" value="1"/>
</dbReference>
<dbReference type="PROSITE" id="PS51464">
    <property type="entry name" value="SIS"/>
    <property type="match status" value="1"/>
</dbReference>
<dbReference type="InterPro" id="IPR036388">
    <property type="entry name" value="WH-like_DNA-bd_sf"/>
</dbReference>
<feature type="domain" description="SIS" evidence="2">
    <location>
        <begin position="119"/>
        <end position="258"/>
    </location>
</feature>
<dbReference type="InterPro" id="IPR009057">
    <property type="entry name" value="Homeodomain-like_sf"/>
</dbReference>
<evidence type="ECO:0000259" key="1">
    <source>
        <dbReference type="PROSITE" id="PS51071"/>
    </source>
</evidence>
<dbReference type="GO" id="GO:0097367">
    <property type="term" value="F:carbohydrate derivative binding"/>
    <property type="evidence" value="ECO:0007669"/>
    <property type="project" value="InterPro"/>
</dbReference>
<dbReference type="GO" id="GO:0003677">
    <property type="term" value="F:DNA binding"/>
    <property type="evidence" value="ECO:0007669"/>
    <property type="project" value="InterPro"/>
</dbReference>
<dbReference type="SUPFAM" id="SSF46689">
    <property type="entry name" value="Homeodomain-like"/>
    <property type="match status" value="1"/>
</dbReference>
<dbReference type="InterPro" id="IPR047640">
    <property type="entry name" value="RpiR-like"/>
</dbReference>
<sequence>MTAEPIGQRILAAYDDMPRGERRLADLLLEDLGALRHENAGSLAERAGVSKATAARLFRRLGYVGYKAAQRAAREGSAPAVAAPVEGAAAPSPSAYLEAEVKHLVRTFELLRADDIAHAVRLLREGEKLWVVGFGDDYPLAHFARALLIKLRPDIRMIPIGGFPVPEELASISAADTVLALGVGRRTQALRNVVGSAGRAGAKVILVVDAPAAGDLTHAAVVLRSRAHGPTIFDSMTATVSLLNYLCASLAGRIGDQAADRLRAIEEIHAEWGGSSEALD</sequence>
<dbReference type="EMBL" id="FOQH01000007">
    <property type="protein sequence ID" value="SFI51991.1"/>
    <property type="molecule type" value="Genomic_DNA"/>
</dbReference>
<dbReference type="InterPro" id="IPR046348">
    <property type="entry name" value="SIS_dom_sf"/>
</dbReference>
<dbReference type="GO" id="GO:1901135">
    <property type="term" value="P:carbohydrate derivative metabolic process"/>
    <property type="evidence" value="ECO:0007669"/>
    <property type="project" value="InterPro"/>
</dbReference>
<gene>
    <name evidence="3" type="ORF">SAMN05216258_107243</name>
</gene>